<comment type="similarity">
    <text evidence="1">Belongs to the CpcT/CpeT biliprotein lyase family.</text>
</comment>
<organism evidence="3 4">
    <name type="scientific">Thalassotalea eurytherma</name>
    <dbReference type="NCBI Taxonomy" id="1144278"/>
    <lineage>
        <taxon>Bacteria</taxon>
        <taxon>Pseudomonadati</taxon>
        <taxon>Pseudomonadota</taxon>
        <taxon>Gammaproteobacteria</taxon>
        <taxon>Alteromonadales</taxon>
        <taxon>Colwelliaceae</taxon>
        <taxon>Thalassotalea</taxon>
    </lineage>
</organism>
<dbReference type="Gene3D" id="2.40.128.590">
    <property type="entry name" value="CpcT/CpeT domain"/>
    <property type="match status" value="1"/>
</dbReference>
<sequence length="97" mass="11241">MPSAFVTNLNELADWMTGSFNSNAQSITNESYYDINLEMVQIWPTRDDAMWLYVEQAVSANLDKPYRQRVYKLEQMPQGTFTSTVYEIPNAKEYIGV</sequence>
<dbReference type="PANTHER" id="PTHR35137:SF1">
    <property type="entry name" value="CHROMOPHORE LYASE CRL, CHLOROPLASTIC"/>
    <property type="match status" value="1"/>
</dbReference>
<dbReference type="InterPro" id="IPR010404">
    <property type="entry name" value="CpcT/CpeT"/>
</dbReference>
<protein>
    <submittedName>
        <fullName evidence="3">Uncharacterized protein</fullName>
    </submittedName>
</protein>
<gene>
    <name evidence="3" type="ORF">theurythT_07900</name>
</gene>
<comment type="caution">
    <text evidence="3">The sequence shown here is derived from an EMBL/GenBank/DDBJ whole genome shotgun (WGS) entry which is preliminary data.</text>
</comment>
<evidence type="ECO:0000256" key="2">
    <source>
        <dbReference type="ARBA" id="ARBA00023239"/>
    </source>
</evidence>
<evidence type="ECO:0000256" key="1">
    <source>
        <dbReference type="ARBA" id="ARBA00008206"/>
    </source>
</evidence>
<dbReference type="PANTHER" id="PTHR35137">
    <property type="entry name" value="CHROMOPHORE LYASE CRL, CHLOROPLASTIC"/>
    <property type="match status" value="1"/>
</dbReference>
<proteinExistence type="inferred from homology"/>
<dbReference type="Pfam" id="PF06206">
    <property type="entry name" value="CpeT"/>
    <property type="match status" value="1"/>
</dbReference>
<reference evidence="3 4" key="1">
    <citation type="submission" date="2023-03" db="EMBL/GenBank/DDBJ databases">
        <title>Draft genome sequence of Thalassotalea eurytherma JCM 18482T.</title>
        <authorList>
            <person name="Sawabe T."/>
        </authorList>
    </citation>
    <scope>NUCLEOTIDE SEQUENCE [LARGE SCALE GENOMIC DNA]</scope>
    <source>
        <strain evidence="3 4">JCM 18482</strain>
    </source>
</reference>
<name>A0ABQ6GZG5_9GAMM</name>
<accession>A0ABQ6GZG5</accession>
<dbReference type="EMBL" id="BSSU01000004">
    <property type="protein sequence ID" value="GLX81338.1"/>
    <property type="molecule type" value="Genomic_DNA"/>
</dbReference>
<keyword evidence="4" id="KW-1185">Reference proteome</keyword>
<dbReference type="InterPro" id="IPR038672">
    <property type="entry name" value="CpcT/CpeT_sf"/>
</dbReference>
<dbReference type="Proteomes" id="UP001157133">
    <property type="component" value="Unassembled WGS sequence"/>
</dbReference>
<evidence type="ECO:0000313" key="3">
    <source>
        <dbReference type="EMBL" id="GLX81338.1"/>
    </source>
</evidence>
<keyword evidence="2" id="KW-0456">Lyase</keyword>
<evidence type="ECO:0000313" key="4">
    <source>
        <dbReference type="Proteomes" id="UP001157133"/>
    </source>
</evidence>
<dbReference type="CDD" id="cd16338">
    <property type="entry name" value="CpcT"/>
    <property type="match status" value="1"/>
</dbReference>